<dbReference type="InterPro" id="IPR029063">
    <property type="entry name" value="SAM-dependent_MTases_sf"/>
</dbReference>
<keyword evidence="5 7" id="KW-0808">Transferase</keyword>
<evidence type="ECO:0000256" key="2">
    <source>
        <dbReference type="ARBA" id="ARBA00022490"/>
    </source>
</evidence>
<evidence type="ECO:0000313" key="9">
    <source>
        <dbReference type="Proteomes" id="UP000051236"/>
    </source>
</evidence>
<evidence type="ECO:0000256" key="7">
    <source>
        <dbReference type="HAMAP-Rule" id="MF_01007"/>
    </source>
</evidence>
<dbReference type="EMBL" id="AZGA01000002">
    <property type="protein sequence ID" value="KRM36654.1"/>
    <property type="molecule type" value="Genomic_DNA"/>
</dbReference>
<dbReference type="Gene3D" id="1.10.150.170">
    <property type="entry name" value="Putative methyltransferase TM0872, insert domain"/>
    <property type="match status" value="1"/>
</dbReference>
<feature type="binding site" evidence="7">
    <location>
        <position position="37"/>
    </location>
    <ligand>
        <name>S-adenosyl-L-methionine</name>
        <dbReference type="ChEBI" id="CHEBI:59789"/>
    </ligand>
</feature>
<keyword evidence="6 7" id="KW-0949">S-adenosyl-L-methionine</keyword>
<dbReference type="GO" id="GO:0051301">
    <property type="term" value="P:cell division"/>
    <property type="evidence" value="ECO:0007669"/>
    <property type="project" value="UniProtKB-KW"/>
</dbReference>
<dbReference type="eggNOG" id="COG0275">
    <property type="taxonomic scope" value="Bacteria"/>
</dbReference>
<comment type="catalytic activity">
    <reaction evidence="7">
        <text>cytidine(1402) in 16S rRNA + S-adenosyl-L-methionine = N(4)-methylcytidine(1402) in 16S rRNA + S-adenosyl-L-homocysteine + H(+)</text>
        <dbReference type="Rhea" id="RHEA:42928"/>
        <dbReference type="Rhea" id="RHEA-COMP:10286"/>
        <dbReference type="Rhea" id="RHEA-COMP:10287"/>
        <dbReference type="ChEBI" id="CHEBI:15378"/>
        <dbReference type="ChEBI" id="CHEBI:57856"/>
        <dbReference type="ChEBI" id="CHEBI:59789"/>
        <dbReference type="ChEBI" id="CHEBI:74506"/>
        <dbReference type="ChEBI" id="CHEBI:82748"/>
        <dbReference type="EC" id="2.1.1.199"/>
    </reaction>
</comment>
<proteinExistence type="inferred from homology"/>
<dbReference type="InterPro" id="IPR023397">
    <property type="entry name" value="SAM-dep_MeTrfase_MraW_recog"/>
</dbReference>
<feature type="binding site" evidence="7">
    <location>
        <position position="66"/>
    </location>
    <ligand>
        <name>S-adenosyl-L-methionine</name>
        <dbReference type="ChEBI" id="CHEBI:59789"/>
    </ligand>
</feature>
<protein>
    <recommendedName>
        <fullName evidence="7">Ribosomal RNA small subunit methyltransferase H</fullName>
        <ecNumber evidence="7">2.1.1.199</ecNumber>
    </recommendedName>
    <alternativeName>
        <fullName evidence="7">16S rRNA m(4)C1402 methyltransferase</fullName>
    </alternativeName>
    <alternativeName>
        <fullName evidence="7">rRNA (cytosine-N(4)-)-methyltransferase RsmH</fullName>
    </alternativeName>
</protein>
<comment type="similarity">
    <text evidence="1 7">Belongs to the methyltransferase superfamily. RsmH family.</text>
</comment>
<gene>
    <name evidence="7" type="primary">rsmH</name>
    <name evidence="8" type="ORF">FC83_GL002528</name>
</gene>
<dbReference type="GO" id="GO:0071424">
    <property type="term" value="F:rRNA (cytosine-N4-)-methyltransferase activity"/>
    <property type="evidence" value="ECO:0007669"/>
    <property type="project" value="UniProtKB-UniRule"/>
</dbReference>
<dbReference type="STRING" id="1423734.FC83_GL002528"/>
<accession>A0A0R1Y2U8</accession>
<organism evidence="8 9">
    <name type="scientific">Agrilactobacillus composti DSM 18527 = JCM 14202</name>
    <dbReference type="NCBI Taxonomy" id="1423734"/>
    <lineage>
        <taxon>Bacteria</taxon>
        <taxon>Bacillati</taxon>
        <taxon>Bacillota</taxon>
        <taxon>Bacilli</taxon>
        <taxon>Lactobacillales</taxon>
        <taxon>Lactobacillaceae</taxon>
        <taxon>Agrilactobacillus</taxon>
    </lineage>
</organism>
<dbReference type="GO" id="GO:0070475">
    <property type="term" value="P:rRNA base methylation"/>
    <property type="evidence" value="ECO:0007669"/>
    <property type="project" value="UniProtKB-UniRule"/>
</dbReference>
<keyword evidence="9" id="KW-1185">Reference proteome</keyword>
<sequence>MLNIDPTGIYVDATLGGGGHTKLILDELTTGKLYAFDQDQTAIINAQKNLPEVIATGKLVLMPTNFANLKTALAQKEVQHINGIAYDLGVSSPQFDNAKRGFSYKLEAPLDMRMDQSQDLTAQKIVNEWSFNDLQKIIYRYGEERFAKRIARAIEKQRAQGEITTTTQLAEIVKNAIPAATRRTGGHPAKRTFQALRIAVNDEMAVLRSSLEQAIDLLAPKGRIAAITFQSLEDRIVAETFKKYSRLPDLPKGLPIIPDDQQPTLKMITKKPIIPESDELEENHRAHSARLRVAEKNMASHH</sequence>
<dbReference type="Pfam" id="PF01795">
    <property type="entry name" value="Methyltransf_5"/>
    <property type="match status" value="1"/>
</dbReference>
<dbReference type="EC" id="2.1.1.199" evidence="7"/>
<dbReference type="PIRSF" id="PIRSF004486">
    <property type="entry name" value="MraW"/>
    <property type="match status" value="1"/>
</dbReference>
<evidence type="ECO:0000256" key="5">
    <source>
        <dbReference type="ARBA" id="ARBA00022679"/>
    </source>
</evidence>
<dbReference type="InterPro" id="IPR002903">
    <property type="entry name" value="RsmH"/>
</dbReference>
<evidence type="ECO:0000256" key="4">
    <source>
        <dbReference type="ARBA" id="ARBA00022603"/>
    </source>
</evidence>
<keyword evidence="4 7" id="KW-0489">Methyltransferase</keyword>
<keyword evidence="3 7" id="KW-0698">rRNA processing</keyword>
<comment type="subcellular location">
    <subcellularLocation>
        <location evidence="7">Cytoplasm</location>
    </subcellularLocation>
</comment>
<keyword evidence="8" id="KW-0131">Cell cycle</keyword>
<name>A0A0R1Y2U8_9LACO</name>
<comment type="function">
    <text evidence="7">Specifically methylates the N4 position of cytidine in position 1402 (C1402) of 16S rRNA.</text>
</comment>
<feature type="binding site" evidence="7">
    <location>
        <begin position="18"/>
        <end position="20"/>
    </location>
    <ligand>
        <name>S-adenosyl-L-methionine</name>
        <dbReference type="ChEBI" id="CHEBI:59789"/>
    </ligand>
</feature>
<reference evidence="8 9" key="1">
    <citation type="journal article" date="2015" name="Genome Announc.">
        <title>Expanding the biotechnology potential of lactobacilli through comparative genomics of 213 strains and associated genera.</title>
        <authorList>
            <person name="Sun Z."/>
            <person name="Harris H.M."/>
            <person name="McCann A."/>
            <person name="Guo C."/>
            <person name="Argimon S."/>
            <person name="Zhang W."/>
            <person name="Yang X."/>
            <person name="Jeffery I.B."/>
            <person name="Cooney J.C."/>
            <person name="Kagawa T.F."/>
            <person name="Liu W."/>
            <person name="Song Y."/>
            <person name="Salvetti E."/>
            <person name="Wrobel A."/>
            <person name="Rasinkangas P."/>
            <person name="Parkhill J."/>
            <person name="Rea M.C."/>
            <person name="O'Sullivan O."/>
            <person name="Ritari J."/>
            <person name="Douillard F.P."/>
            <person name="Paul Ross R."/>
            <person name="Yang R."/>
            <person name="Briner A.E."/>
            <person name="Felis G.E."/>
            <person name="de Vos W.M."/>
            <person name="Barrangou R."/>
            <person name="Klaenhammer T.R."/>
            <person name="Caufield P.W."/>
            <person name="Cui Y."/>
            <person name="Zhang H."/>
            <person name="O'Toole P.W."/>
        </authorList>
    </citation>
    <scope>NUCLEOTIDE SEQUENCE [LARGE SCALE GENOMIC DNA]</scope>
    <source>
        <strain evidence="8 9">DSM 18527</strain>
    </source>
</reference>
<evidence type="ECO:0000256" key="3">
    <source>
        <dbReference type="ARBA" id="ARBA00022552"/>
    </source>
</evidence>
<dbReference type="GO" id="GO:0005737">
    <property type="term" value="C:cytoplasm"/>
    <property type="evidence" value="ECO:0007669"/>
    <property type="project" value="UniProtKB-SubCell"/>
</dbReference>
<dbReference type="Gene3D" id="3.40.50.150">
    <property type="entry name" value="Vaccinia Virus protein VP39"/>
    <property type="match status" value="1"/>
</dbReference>
<dbReference type="PANTHER" id="PTHR11265:SF0">
    <property type="entry name" value="12S RRNA N4-METHYLCYTIDINE METHYLTRANSFERASE"/>
    <property type="match status" value="1"/>
</dbReference>
<comment type="caution">
    <text evidence="8">The sequence shown here is derived from an EMBL/GenBank/DDBJ whole genome shotgun (WGS) entry which is preliminary data.</text>
</comment>
<dbReference type="SUPFAM" id="SSF53335">
    <property type="entry name" value="S-adenosyl-L-methionine-dependent methyltransferases"/>
    <property type="match status" value="1"/>
</dbReference>
<evidence type="ECO:0000256" key="6">
    <source>
        <dbReference type="ARBA" id="ARBA00022691"/>
    </source>
</evidence>
<evidence type="ECO:0000313" key="8">
    <source>
        <dbReference type="EMBL" id="KRM36654.1"/>
    </source>
</evidence>
<dbReference type="PATRIC" id="fig|1423734.3.peg.2564"/>
<keyword evidence="2 7" id="KW-0963">Cytoplasm</keyword>
<evidence type="ECO:0000256" key="1">
    <source>
        <dbReference type="ARBA" id="ARBA00010396"/>
    </source>
</evidence>
<dbReference type="PANTHER" id="PTHR11265">
    <property type="entry name" value="S-ADENOSYL-METHYLTRANSFERASE MRAW"/>
    <property type="match status" value="1"/>
</dbReference>
<feature type="binding site" evidence="7">
    <location>
        <position position="94"/>
    </location>
    <ligand>
        <name>S-adenosyl-L-methionine</name>
        <dbReference type="ChEBI" id="CHEBI:59789"/>
    </ligand>
</feature>
<dbReference type="AlphaFoldDB" id="A0A0R1Y2U8"/>
<dbReference type="HAMAP" id="MF_01007">
    <property type="entry name" value="16SrRNA_methyltr_H"/>
    <property type="match status" value="1"/>
</dbReference>
<dbReference type="NCBIfam" id="TIGR00006">
    <property type="entry name" value="16S rRNA (cytosine(1402)-N(4))-methyltransferase RsmH"/>
    <property type="match status" value="1"/>
</dbReference>
<keyword evidence="8" id="KW-0132">Cell division</keyword>
<dbReference type="FunFam" id="1.10.150.170:FF:000001">
    <property type="entry name" value="Ribosomal RNA small subunit methyltransferase H"/>
    <property type="match status" value="1"/>
</dbReference>
<feature type="binding site" evidence="7">
    <location>
        <position position="87"/>
    </location>
    <ligand>
        <name>S-adenosyl-L-methionine</name>
        <dbReference type="ChEBI" id="CHEBI:59789"/>
    </ligand>
</feature>
<dbReference type="Proteomes" id="UP000051236">
    <property type="component" value="Unassembled WGS sequence"/>
</dbReference>
<dbReference type="SUPFAM" id="SSF81799">
    <property type="entry name" value="Putative methyltransferase TM0872, insert domain"/>
    <property type="match status" value="1"/>
</dbReference>